<name>A0A9Q0AN87_9PEZI</name>
<evidence type="ECO:0000313" key="2">
    <source>
        <dbReference type="Proteomes" id="UP000829685"/>
    </source>
</evidence>
<proteinExistence type="predicted"/>
<dbReference type="Proteomes" id="UP000829685">
    <property type="component" value="Unassembled WGS sequence"/>
</dbReference>
<reference evidence="1" key="1">
    <citation type="submission" date="2021-03" db="EMBL/GenBank/DDBJ databases">
        <title>Revisited historic fungal species revealed as producer of novel bioactive compounds through whole genome sequencing and comparative genomics.</title>
        <authorList>
            <person name="Vignolle G.A."/>
            <person name="Hochenegger N."/>
            <person name="Mach R.L."/>
            <person name="Mach-Aigner A.R."/>
            <person name="Javad Rahimi M."/>
            <person name="Salim K.A."/>
            <person name="Chan C.M."/>
            <person name="Lim L.B.L."/>
            <person name="Cai F."/>
            <person name="Druzhinina I.S."/>
            <person name="U'Ren J.M."/>
            <person name="Derntl C."/>
        </authorList>
    </citation>
    <scope>NUCLEOTIDE SEQUENCE</scope>
    <source>
        <strain evidence="1">TUCIM 5799</strain>
    </source>
</reference>
<organism evidence="1 2">
    <name type="scientific">Neoarthrinium moseri</name>
    <dbReference type="NCBI Taxonomy" id="1658444"/>
    <lineage>
        <taxon>Eukaryota</taxon>
        <taxon>Fungi</taxon>
        <taxon>Dikarya</taxon>
        <taxon>Ascomycota</taxon>
        <taxon>Pezizomycotina</taxon>
        <taxon>Sordariomycetes</taxon>
        <taxon>Xylariomycetidae</taxon>
        <taxon>Amphisphaeriales</taxon>
        <taxon>Apiosporaceae</taxon>
        <taxon>Neoarthrinium</taxon>
    </lineage>
</organism>
<dbReference type="AlphaFoldDB" id="A0A9Q0AN87"/>
<keyword evidence="2" id="KW-1185">Reference proteome</keyword>
<accession>A0A9Q0AN87</accession>
<protein>
    <submittedName>
        <fullName evidence="1">Uncharacterized protein</fullName>
    </submittedName>
</protein>
<dbReference type="EMBL" id="JAFIMR010000018">
    <property type="protein sequence ID" value="KAI1867471.1"/>
    <property type="molecule type" value="Genomic_DNA"/>
</dbReference>
<comment type="caution">
    <text evidence="1">The sequence shown here is derived from an EMBL/GenBank/DDBJ whole genome shotgun (WGS) entry which is preliminary data.</text>
</comment>
<evidence type="ECO:0000313" key="1">
    <source>
        <dbReference type="EMBL" id="KAI1867471.1"/>
    </source>
</evidence>
<sequence length="177" mass="21034">MLLDLEINVAEVLPLYQLLMSEYQNPDAEPCLFDNVRKAFFDMKYESFARKPPEHQRNFIENELKLRQVDARRDFLETMINVPSFPAFPRRMHKRFQWKRRGLTTLEQRSRFALEASLLYSWISCFHLFCQDGSETVFEIMMRDSAPHDFSTWKTNCPQIAIDQLGLDGTIREFTIV</sequence>
<gene>
    <name evidence="1" type="ORF">JX265_007273</name>
</gene>